<evidence type="ECO:0000313" key="2">
    <source>
        <dbReference type="Proteomes" id="UP001454036"/>
    </source>
</evidence>
<keyword evidence="2" id="KW-1185">Reference proteome</keyword>
<accession>A0AAV3REG8</accession>
<dbReference type="EMBL" id="BAABME010042205">
    <property type="protein sequence ID" value="GAA0173716.1"/>
    <property type="molecule type" value="Genomic_DNA"/>
</dbReference>
<reference evidence="1 2" key="1">
    <citation type="submission" date="2024-01" db="EMBL/GenBank/DDBJ databases">
        <title>The complete chloroplast genome sequence of Lithospermum erythrorhizon: insights into the phylogenetic relationship among Boraginaceae species and the maternal lineages of purple gromwells.</title>
        <authorList>
            <person name="Okada T."/>
            <person name="Watanabe K."/>
        </authorList>
    </citation>
    <scope>NUCLEOTIDE SEQUENCE [LARGE SCALE GENOMIC DNA]</scope>
</reference>
<organism evidence="1 2">
    <name type="scientific">Lithospermum erythrorhizon</name>
    <name type="common">Purple gromwell</name>
    <name type="synonym">Lithospermum officinale var. erythrorhizon</name>
    <dbReference type="NCBI Taxonomy" id="34254"/>
    <lineage>
        <taxon>Eukaryota</taxon>
        <taxon>Viridiplantae</taxon>
        <taxon>Streptophyta</taxon>
        <taxon>Embryophyta</taxon>
        <taxon>Tracheophyta</taxon>
        <taxon>Spermatophyta</taxon>
        <taxon>Magnoliopsida</taxon>
        <taxon>eudicotyledons</taxon>
        <taxon>Gunneridae</taxon>
        <taxon>Pentapetalae</taxon>
        <taxon>asterids</taxon>
        <taxon>lamiids</taxon>
        <taxon>Boraginales</taxon>
        <taxon>Boraginaceae</taxon>
        <taxon>Boraginoideae</taxon>
        <taxon>Lithospermeae</taxon>
        <taxon>Lithospermum</taxon>
    </lineage>
</organism>
<protein>
    <submittedName>
        <fullName evidence="1">Uncharacterized protein</fullName>
    </submittedName>
</protein>
<sequence length="104" mass="11829">MEVCMFYKVWHFYGSVCCSIGKQVEQENVLVSSESERDNSRSFSRENTPLASRILREHQGCLESTTIQIPFKMYDNGDALAYVFMVAEKLDSNVSYVVGAESIQ</sequence>
<proteinExistence type="predicted"/>
<comment type="caution">
    <text evidence="1">The sequence shown here is derived from an EMBL/GenBank/DDBJ whole genome shotgun (WGS) entry which is preliminary data.</text>
</comment>
<gene>
    <name evidence="1" type="ORF">LIER_43952</name>
</gene>
<name>A0AAV3REG8_LITER</name>
<dbReference type="Proteomes" id="UP001454036">
    <property type="component" value="Unassembled WGS sequence"/>
</dbReference>
<evidence type="ECO:0000313" key="1">
    <source>
        <dbReference type="EMBL" id="GAA0173716.1"/>
    </source>
</evidence>
<dbReference type="AlphaFoldDB" id="A0AAV3REG8"/>